<name>A0A2U9IBT4_9CREN</name>
<dbReference type="InterPro" id="IPR015422">
    <property type="entry name" value="PyrdxlP-dep_Trfase_small"/>
</dbReference>
<gene>
    <name evidence="3" type="ORF">DFR85_01430</name>
</gene>
<organism evidence="3 4">
    <name type="scientific">Acidianus brierleyi</name>
    <dbReference type="NCBI Taxonomy" id="41673"/>
    <lineage>
        <taxon>Archaea</taxon>
        <taxon>Thermoproteota</taxon>
        <taxon>Thermoprotei</taxon>
        <taxon>Sulfolobales</taxon>
        <taxon>Sulfolobaceae</taxon>
        <taxon>Acidianus</taxon>
    </lineage>
</organism>
<dbReference type="InterPro" id="IPR000192">
    <property type="entry name" value="Aminotrans_V_dom"/>
</dbReference>
<dbReference type="RefSeq" id="WP_110269352.1">
    <property type="nucleotide sequence ID" value="NZ_CP029289.2"/>
</dbReference>
<feature type="domain" description="Aminotransferase class V" evidence="2">
    <location>
        <begin position="16"/>
        <end position="342"/>
    </location>
</feature>
<evidence type="ECO:0000259" key="2">
    <source>
        <dbReference type="Pfam" id="PF00266"/>
    </source>
</evidence>
<dbReference type="KEGG" id="abri:DFR85_01430"/>
<evidence type="ECO:0000256" key="1">
    <source>
        <dbReference type="ARBA" id="ARBA00022898"/>
    </source>
</evidence>
<reference evidence="3 4" key="1">
    <citation type="submission" date="2018-05" db="EMBL/GenBank/DDBJ databases">
        <title>Complete Genome Sequences of Extremely Thermoacidophilic, Metal-Mobilizing Type-Strain Members of the Archaeal Family Sulfolobaceae: Acidianus brierleyi DSM-1651T, Acidianus sulfidivorans DSM-18786T, Metallosphaera hakonensis DSM-7519T, and Metallosphaera prunae DSM-10039T.</title>
        <authorList>
            <person name="Counts J.A."/>
            <person name="Kelly R.M."/>
        </authorList>
    </citation>
    <scope>NUCLEOTIDE SEQUENCE [LARGE SCALE GENOMIC DNA]</scope>
    <source>
        <strain evidence="3 4">DSM 1651</strain>
    </source>
</reference>
<dbReference type="Gene3D" id="3.90.1150.10">
    <property type="entry name" value="Aspartate Aminotransferase, domain 1"/>
    <property type="match status" value="1"/>
</dbReference>
<dbReference type="Pfam" id="PF00266">
    <property type="entry name" value="Aminotran_5"/>
    <property type="match status" value="1"/>
</dbReference>
<dbReference type="EMBL" id="CP029289">
    <property type="protein sequence ID" value="AWR93468.1"/>
    <property type="molecule type" value="Genomic_DNA"/>
</dbReference>
<keyword evidence="1" id="KW-0663">Pyridoxal phosphate</keyword>
<dbReference type="InterPro" id="IPR015424">
    <property type="entry name" value="PyrdxlP-dep_Trfase"/>
</dbReference>
<evidence type="ECO:0000313" key="3">
    <source>
        <dbReference type="EMBL" id="AWR93468.1"/>
    </source>
</evidence>
<evidence type="ECO:0000313" key="4">
    <source>
        <dbReference type="Proteomes" id="UP000248044"/>
    </source>
</evidence>
<proteinExistence type="predicted"/>
<dbReference type="AlphaFoldDB" id="A0A2U9IBT4"/>
<dbReference type="Proteomes" id="UP000248044">
    <property type="component" value="Chromosome"/>
</dbReference>
<dbReference type="PANTHER" id="PTHR43586">
    <property type="entry name" value="CYSTEINE DESULFURASE"/>
    <property type="match status" value="1"/>
</dbReference>
<dbReference type="SUPFAM" id="SSF53383">
    <property type="entry name" value="PLP-dependent transferases"/>
    <property type="match status" value="1"/>
</dbReference>
<dbReference type="PANTHER" id="PTHR43586:SF8">
    <property type="entry name" value="CYSTEINE DESULFURASE 1, CHLOROPLASTIC"/>
    <property type="match status" value="1"/>
</dbReference>
<accession>A0A2U9IBT4</accession>
<sequence length="374" mass="41794">MIDNFRDLVPITKNYIYLNHAAISPTPLPVLFETFNYLYNVSQNGTYTVNEEEKDEFLHIREKIANLINSSPNEISFIPNTSYGVNIIANALDLKPGDKVITDSLEFPATVYPFLKLRKKGINVDIVKTNPENIEQDILTKIDNNTKLISVSHVSFNTGTKLDIKKIVSKAKSVSAYVLLDIIQSAGAINVDVKDLGIDFAVAGGYKWLMAPQGSGFIYVKNGLIDDPPFYGWKSSKNYLDFNATEFELEKGPRRFEIGTIDVAANIGLGKSAEIISPYKKDIEKKVLELSKLAIDLAEDKDLEIITPKEKISGIVVIKLHNPKKIAEELAQKKIIVSPRGEGIRISSHFYNTDDEIRTTINEIATSLYSQKHV</sequence>
<dbReference type="GeneID" id="36830776"/>
<keyword evidence="4" id="KW-1185">Reference proteome</keyword>
<protein>
    <submittedName>
        <fullName evidence="3">Cysteine desulfurase</fullName>
    </submittedName>
</protein>
<dbReference type="InterPro" id="IPR015421">
    <property type="entry name" value="PyrdxlP-dep_Trfase_major"/>
</dbReference>
<dbReference type="Gene3D" id="3.40.640.10">
    <property type="entry name" value="Type I PLP-dependent aspartate aminotransferase-like (Major domain)"/>
    <property type="match status" value="1"/>
</dbReference>
<dbReference type="OrthoDB" id="5817at2157"/>